<dbReference type="Proteomes" id="UP000717585">
    <property type="component" value="Unassembled WGS sequence"/>
</dbReference>
<dbReference type="PROSITE" id="PS50222">
    <property type="entry name" value="EF_HAND_2"/>
    <property type="match status" value="2"/>
</dbReference>
<dbReference type="PANTHER" id="PTHR47500">
    <property type="entry name" value="EF-HAND CALCIUM-BINDING DOMAIN-CONTAINING PROTEIN"/>
    <property type="match status" value="1"/>
</dbReference>
<evidence type="ECO:0000313" key="3">
    <source>
        <dbReference type="EMBL" id="KAG9392698.1"/>
    </source>
</evidence>
<keyword evidence="4" id="KW-1185">Reference proteome</keyword>
<dbReference type="GO" id="GO:0005509">
    <property type="term" value="F:calcium ion binding"/>
    <property type="evidence" value="ECO:0007669"/>
    <property type="project" value="InterPro"/>
</dbReference>
<dbReference type="InterPro" id="IPR011992">
    <property type="entry name" value="EF-hand-dom_pair"/>
</dbReference>
<dbReference type="Gene3D" id="1.10.238.10">
    <property type="entry name" value="EF-hand"/>
    <property type="match status" value="1"/>
</dbReference>
<protein>
    <submittedName>
        <fullName evidence="3">EF-hand domain pair</fullName>
    </submittedName>
</protein>
<evidence type="ECO:0000256" key="1">
    <source>
        <dbReference type="ARBA" id="ARBA00022837"/>
    </source>
</evidence>
<feature type="domain" description="EF-hand" evidence="2">
    <location>
        <begin position="47"/>
        <end position="82"/>
    </location>
</feature>
<dbReference type="OrthoDB" id="26525at2759"/>
<dbReference type="PROSITE" id="PS00018">
    <property type="entry name" value="EF_HAND_1"/>
    <property type="match status" value="2"/>
</dbReference>
<dbReference type="SMART" id="SM00054">
    <property type="entry name" value="EFh"/>
    <property type="match status" value="2"/>
</dbReference>
<evidence type="ECO:0000259" key="2">
    <source>
        <dbReference type="PROSITE" id="PS50222"/>
    </source>
</evidence>
<organism evidence="3 4">
    <name type="scientific">Carpediemonas membranifera</name>
    <dbReference type="NCBI Taxonomy" id="201153"/>
    <lineage>
        <taxon>Eukaryota</taxon>
        <taxon>Metamonada</taxon>
        <taxon>Carpediemonas-like organisms</taxon>
        <taxon>Carpediemonas</taxon>
    </lineage>
</organism>
<dbReference type="CDD" id="cd00051">
    <property type="entry name" value="EFh"/>
    <property type="match status" value="1"/>
</dbReference>
<dbReference type="InterPro" id="IPR002048">
    <property type="entry name" value="EF_hand_dom"/>
</dbReference>
<comment type="caution">
    <text evidence="3">The sequence shown here is derived from an EMBL/GenBank/DDBJ whole genome shotgun (WGS) entry which is preliminary data.</text>
</comment>
<feature type="domain" description="EF-hand" evidence="2">
    <location>
        <begin position="11"/>
        <end position="46"/>
    </location>
</feature>
<dbReference type="InterPro" id="IPR018247">
    <property type="entry name" value="EF_Hand_1_Ca_BS"/>
</dbReference>
<keyword evidence="1" id="KW-0106">Calcium</keyword>
<dbReference type="InterPro" id="IPR043520">
    <property type="entry name" value="SPT21"/>
</dbReference>
<dbReference type="AlphaFoldDB" id="A0A8J6AS57"/>
<accession>A0A8J6AS57</accession>
<dbReference type="Pfam" id="PF13499">
    <property type="entry name" value="EF-hand_7"/>
    <property type="match status" value="1"/>
</dbReference>
<gene>
    <name evidence="3" type="ORF">J8273_5956</name>
</gene>
<proteinExistence type="predicted"/>
<sequence>MNQDPPPVNVAQLKSSEEIFNFFDTDHSGTVNARDLERVFSILGVDLSSKEAQSIITELDMDKSGKIDFIEFSTVLGSIDAIDQDAVLNDCFSLLAGDSGTVSLRSLFSVLKSLGFTSNYDDMLLFVSQVSDVALAQRKGQIVVDRKQFAALVRLAYSQIGS</sequence>
<dbReference type="PANTHER" id="PTHR47500:SF3">
    <property type="entry name" value="EF-HAND DOMAIN-CONTAINING PROTEIN"/>
    <property type="match status" value="1"/>
</dbReference>
<reference evidence="3" key="1">
    <citation type="submission" date="2021-05" db="EMBL/GenBank/DDBJ databases">
        <title>A free-living protist that lacks canonical eukaryotic 1 DNA replication and segregation systems.</title>
        <authorList>
            <person name="Salas-Leiva D.E."/>
            <person name="Tromer E.C."/>
            <person name="Curtis B.A."/>
            <person name="Jerlstrom-Hultqvist J."/>
            <person name="Kolisko M."/>
            <person name="Yi Z."/>
            <person name="Salas-Leiva J.S."/>
            <person name="Gallot-Lavallee L."/>
            <person name="Kops G.J.P.L."/>
            <person name="Archibald J.M."/>
            <person name="Simpson A.G.B."/>
            <person name="Roger A.J."/>
        </authorList>
    </citation>
    <scope>NUCLEOTIDE SEQUENCE</scope>
    <source>
        <strain evidence="3">BICM</strain>
    </source>
</reference>
<name>A0A8J6AS57_9EUKA</name>
<evidence type="ECO:0000313" key="4">
    <source>
        <dbReference type="Proteomes" id="UP000717585"/>
    </source>
</evidence>
<dbReference type="EMBL" id="JAHDYR010000034">
    <property type="protein sequence ID" value="KAG9392698.1"/>
    <property type="molecule type" value="Genomic_DNA"/>
</dbReference>
<dbReference type="SUPFAM" id="SSF47473">
    <property type="entry name" value="EF-hand"/>
    <property type="match status" value="1"/>
</dbReference>